<dbReference type="AlphaFoldDB" id="A0A4U0WVL0"/>
<dbReference type="EMBL" id="NAJQ01000615">
    <property type="protein sequence ID" value="TKA66828.1"/>
    <property type="molecule type" value="Genomic_DNA"/>
</dbReference>
<dbReference type="PANTHER" id="PTHR48174:SF5">
    <property type="entry name" value="VACUOLAR PROTEIN SORTING-ASSOCIATED PROTEIN 62"/>
    <property type="match status" value="1"/>
</dbReference>
<evidence type="ECO:0008006" key="5">
    <source>
        <dbReference type="Google" id="ProtNLM"/>
    </source>
</evidence>
<keyword evidence="2" id="KW-0732">Signal</keyword>
<protein>
    <recommendedName>
        <fullName evidence="5">Vacuolar protein sorting-associated protein 62</fullName>
    </recommendedName>
</protein>
<dbReference type="Pfam" id="PF06101">
    <property type="entry name" value="Vps62"/>
    <property type="match status" value="1"/>
</dbReference>
<dbReference type="Proteomes" id="UP000309340">
    <property type="component" value="Unassembled WGS sequence"/>
</dbReference>
<dbReference type="OrthoDB" id="188042at2759"/>
<name>A0A4U0WVL0_9PEZI</name>
<gene>
    <name evidence="3" type="ORF">B0A55_08259</name>
</gene>
<reference evidence="3 4" key="1">
    <citation type="submission" date="2017-03" db="EMBL/GenBank/DDBJ databases">
        <title>Genomes of endolithic fungi from Antarctica.</title>
        <authorList>
            <person name="Coleine C."/>
            <person name="Masonjones S."/>
            <person name="Stajich J.E."/>
        </authorList>
    </citation>
    <scope>NUCLEOTIDE SEQUENCE [LARGE SCALE GENOMIC DNA]</scope>
    <source>
        <strain evidence="3 4">CCFEE 5184</strain>
    </source>
</reference>
<evidence type="ECO:0000313" key="3">
    <source>
        <dbReference type="EMBL" id="TKA66828.1"/>
    </source>
</evidence>
<dbReference type="PANTHER" id="PTHR48174">
    <property type="entry name" value="DUF946 FAMILY PROTEIN"/>
    <property type="match status" value="1"/>
</dbReference>
<feature type="region of interest" description="Disordered" evidence="1">
    <location>
        <begin position="313"/>
        <end position="336"/>
    </location>
</feature>
<evidence type="ECO:0000256" key="2">
    <source>
        <dbReference type="SAM" id="SignalP"/>
    </source>
</evidence>
<sequence length="351" mass="38096">MSSFSSIASLLALVGGAFSAPLTRRQAPSGVPDFVLTYAPIVYLYSADPYRPSGIGTQLTYTQPEVNFSIVTGAPTPLTLDNLSDLNSLGGGDVYLTATDNIEGNPSWLYGVTPDSTGKTDGAVSCAIIVNDHGAGLVDAFYMYFYAFSPRPLHVPTHYYGGDYFGFIVGDHVGDWEHNMIRFKDGGPQAVWYSQHSNGEAFTYQSVEKYADGLRPIVYSANGSHANYAITGTHDHTIPDLNLFLGPVEDYTDSGPIWDPTLAAYYYSYDAARSTFATYDNSTPLDWLDFTGHWGDAQYPSSDPRQTTVFGISGTQKYSGGPTGPEDKQLNRTRVCPDDGDPCIVRVLLGP</sequence>
<dbReference type="InterPro" id="IPR009291">
    <property type="entry name" value="Vps62"/>
</dbReference>
<organism evidence="3 4">
    <name type="scientific">Friedmanniomyces simplex</name>
    <dbReference type="NCBI Taxonomy" id="329884"/>
    <lineage>
        <taxon>Eukaryota</taxon>
        <taxon>Fungi</taxon>
        <taxon>Dikarya</taxon>
        <taxon>Ascomycota</taxon>
        <taxon>Pezizomycotina</taxon>
        <taxon>Dothideomycetes</taxon>
        <taxon>Dothideomycetidae</taxon>
        <taxon>Mycosphaerellales</taxon>
        <taxon>Teratosphaeriaceae</taxon>
        <taxon>Friedmanniomyces</taxon>
    </lineage>
</organism>
<dbReference type="STRING" id="329884.A0A4U0WVL0"/>
<feature type="chain" id="PRO_5020204788" description="Vacuolar protein sorting-associated protein 62" evidence="2">
    <location>
        <begin position="20"/>
        <end position="351"/>
    </location>
</feature>
<evidence type="ECO:0000313" key="4">
    <source>
        <dbReference type="Proteomes" id="UP000309340"/>
    </source>
</evidence>
<evidence type="ECO:0000256" key="1">
    <source>
        <dbReference type="SAM" id="MobiDB-lite"/>
    </source>
</evidence>
<accession>A0A4U0WVL0</accession>
<comment type="caution">
    <text evidence="3">The sequence shown here is derived from an EMBL/GenBank/DDBJ whole genome shotgun (WGS) entry which is preliminary data.</text>
</comment>
<feature type="signal peptide" evidence="2">
    <location>
        <begin position="1"/>
        <end position="19"/>
    </location>
</feature>
<proteinExistence type="predicted"/>
<keyword evidence="4" id="KW-1185">Reference proteome</keyword>